<dbReference type="OrthoDB" id="2361502at2"/>
<protein>
    <submittedName>
        <fullName evidence="2">Iron-sulfur cluster biosynthesis family protein</fullName>
    </submittedName>
</protein>
<comment type="caution">
    <text evidence="2">The sequence shown here is derived from an EMBL/GenBank/DDBJ whole genome shotgun (WGS) entry which is preliminary data.</text>
</comment>
<name>A0A7X1Z9X6_9LACT</name>
<dbReference type="Proteomes" id="UP000439550">
    <property type="component" value="Unassembled WGS sequence"/>
</dbReference>
<evidence type="ECO:0000259" key="1">
    <source>
        <dbReference type="Pfam" id="PF01521"/>
    </source>
</evidence>
<sequence length="126" mass="14343">MNITFDDHVKKRLSVLTENEAADFVLDFNHTLSRKSISQDCCGITRYRIVAVNKGKIPAFFDASIPSNFGPIYYYSWAKMYLDQDMKIRMNGPLIEIMGSGELIAPNIEIVDYRKSDVTVNATQLQ</sequence>
<gene>
    <name evidence="2" type="ORF">GHI93_05565</name>
</gene>
<evidence type="ECO:0000313" key="2">
    <source>
        <dbReference type="EMBL" id="MQW39407.1"/>
    </source>
</evidence>
<organism evidence="2 3">
    <name type="scientific">Lactococcus hircilactis</name>
    <dbReference type="NCBI Taxonomy" id="1494462"/>
    <lineage>
        <taxon>Bacteria</taxon>
        <taxon>Bacillati</taxon>
        <taxon>Bacillota</taxon>
        <taxon>Bacilli</taxon>
        <taxon>Lactobacillales</taxon>
        <taxon>Streptococcaceae</taxon>
        <taxon>Lactococcus</taxon>
    </lineage>
</organism>
<dbReference type="Gene3D" id="2.60.300.12">
    <property type="entry name" value="HesB-like domain"/>
    <property type="match status" value="1"/>
</dbReference>
<dbReference type="RefSeq" id="WP_153496081.1">
    <property type="nucleotide sequence ID" value="NZ_CBCRWP010000003.1"/>
</dbReference>
<dbReference type="AlphaFoldDB" id="A0A7X1Z9X6"/>
<evidence type="ECO:0000313" key="3">
    <source>
        <dbReference type="Proteomes" id="UP000439550"/>
    </source>
</evidence>
<dbReference type="Pfam" id="PF01521">
    <property type="entry name" value="Fe-S_biosyn"/>
    <property type="match status" value="1"/>
</dbReference>
<dbReference type="SUPFAM" id="SSF89360">
    <property type="entry name" value="HesB-like domain"/>
    <property type="match status" value="1"/>
</dbReference>
<dbReference type="EMBL" id="WITJ01000006">
    <property type="protein sequence ID" value="MQW39407.1"/>
    <property type="molecule type" value="Genomic_DNA"/>
</dbReference>
<dbReference type="InterPro" id="IPR000361">
    <property type="entry name" value="ATAP_core_dom"/>
</dbReference>
<proteinExistence type="predicted"/>
<keyword evidence="3" id="KW-1185">Reference proteome</keyword>
<feature type="domain" description="Core" evidence="1">
    <location>
        <begin position="1"/>
        <end position="110"/>
    </location>
</feature>
<accession>A0A7X1Z9X6</accession>
<dbReference type="InterPro" id="IPR035903">
    <property type="entry name" value="HesB-like_dom_sf"/>
</dbReference>
<reference evidence="2 3" key="1">
    <citation type="submission" date="2019-10" db="EMBL/GenBank/DDBJ databases">
        <authorList>
            <person name="Dong K."/>
        </authorList>
    </citation>
    <scope>NUCLEOTIDE SEQUENCE [LARGE SCALE GENOMIC DNA]</scope>
    <source>
        <strain evidence="2 3">DSM 28960</strain>
    </source>
</reference>